<organism evidence="2 3">
    <name type="scientific">Anisodus acutangulus</name>
    <dbReference type="NCBI Taxonomy" id="402998"/>
    <lineage>
        <taxon>Eukaryota</taxon>
        <taxon>Viridiplantae</taxon>
        <taxon>Streptophyta</taxon>
        <taxon>Embryophyta</taxon>
        <taxon>Tracheophyta</taxon>
        <taxon>Spermatophyta</taxon>
        <taxon>Magnoliopsida</taxon>
        <taxon>eudicotyledons</taxon>
        <taxon>Gunneridae</taxon>
        <taxon>Pentapetalae</taxon>
        <taxon>asterids</taxon>
        <taxon>lamiids</taxon>
        <taxon>Solanales</taxon>
        <taxon>Solanaceae</taxon>
        <taxon>Solanoideae</taxon>
        <taxon>Hyoscyameae</taxon>
        <taxon>Anisodus</taxon>
    </lineage>
</organism>
<dbReference type="EMBL" id="JAJAGQ010000021">
    <property type="protein sequence ID" value="KAJ8531130.1"/>
    <property type="molecule type" value="Genomic_DNA"/>
</dbReference>
<dbReference type="AlphaFoldDB" id="A0A9Q1QW17"/>
<name>A0A9Q1QW17_9SOLA</name>
<gene>
    <name evidence="2" type="ORF">K7X08_025861</name>
</gene>
<sequence length="174" mass="19148">MVLTGPSSDTESLQTELEQLTAVVQALQARDQVTLEDPPSIEMVDISYFIIVYQLVEDGESPAATPTYDRRKRQRDEDDELSDELREKTRHRGQSIEKQNVWLATWNSLVKNYPTVVPSGTINTSLSSALAGVTLLPPLPILVPEPVGTVVVSDPAADIVDALEATSSRDEQLF</sequence>
<dbReference type="OrthoDB" id="1328764at2759"/>
<dbReference type="Proteomes" id="UP001152561">
    <property type="component" value="Unassembled WGS sequence"/>
</dbReference>
<evidence type="ECO:0000256" key="1">
    <source>
        <dbReference type="SAM" id="MobiDB-lite"/>
    </source>
</evidence>
<comment type="caution">
    <text evidence="2">The sequence shown here is derived from an EMBL/GenBank/DDBJ whole genome shotgun (WGS) entry which is preliminary data.</text>
</comment>
<keyword evidence="3" id="KW-1185">Reference proteome</keyword>
<feature type="region of interest" description="Disordered" evidence="1">
    <location>
        <begin position="62"/>
        <end position="92"/>
    </location>
</feature>
<evidence type="ECO:0000313" key="3">
    <source>
        <dbReference type="Proteomes" id="UP001152561"/>
    </source>
</evidence>
<proteinExistence type="predicted"/>
<accession>A0A9Q1QW17</accession>
<reference evidence="3" key="1">
    <citation type="journal article" date="2023" name="Proc. Natl. Acad. Sci. U.S.A.">
        <title>Genomic and structural basis for evolution of tropane alkaloid biosynthesis.</title>
        <authorList>
            <person name="Wanga Y.-J."/>
            <person name="Taina T."/>
            <person name="Yua J.-Y."/>
            <person name="Lia J."/>
            <person name="Xua B."/>
            <person name="Chenc J."/>
            <person name="D'Auriad J.C."/>
            <person name="Huanga J.-P."/>
            <person name="Huanga S.-X."/>
        </authorList>
    </citation>
    <scope>NUCLEOTIDE SEQUENCE [LARGE SCALE GENOMIC DNA]</scope>
    <source>
        <strain evidence="3">cv. KIB-2019</strain>
    </source>
</reference>
<protein>
    <submittedName>
        <fullName evidence="2">Uncharacterized protein</fullName>
    </submittedName>
</protein>
<evidence type="ECO:0000313" key="2">
    <source>
        <dbReference type="EMBL" id="KAJ8531130.1"/>
    </source>
</evidence>